<keyword evidence="2" id="KW-0805">Transcription regulation</keyword>
<evidence type="ECO:0000313" key="6">
    <source>
        <dbReference type="EMBL" id="ABZ71504.1"/>
    </source>
</evidence>
<evidence type="ECO:0000256" key="2">
    <source>
        <dbReference type="ARBA" id="ARBA00023015"/>
    </source>
</evidence>
<proteinExistence type="inferred from homology"/>
<evidence type="ECO:0000256" key="4">
    <source>
        <dbReference type="ARBA" id="ARBA00023163"/>
    </source>
</evidence>
<dbReference type="Gene3D" id="3.40.190.10">
    <property type="entry name" value="Periplasmic binding protein-like II"/>
    <property type="match status" value="2"/>
</dbReference>
<reference evidence="6" key="1">
    <citation type="submission" date="2008-01" db="EMBL/GenBank/DDBJ databases">
        <title>Complete sequence of chromosome of Caulobacter sp. K31.</title>
        <authorList>
            <consortium name="US DOE Joint Genome Institute"/>
            <person name="Copeland A."/>
            <person name="Lucas S."/>
            <person name="Lapidus A."/>
            <person name="Barry K."/>
            <person name="Glavina del Rio T."/>
            <person name="Dalin E."/>
            <person name="Tice H."/>
            <person name="Pitluck S."/>
            <person name="Bruce D."/>
            <person name="Goodwin L."/>
            <person name="Thompson L.S."/>
            <person name="Brettin T."/>
            <person name="Detter J.C."/>
            <person name="Han C."/>
            <person name="Schmutz J."/>
            <person name="Larimer F."/>
            <person name="Land M."/>
            <person name="Hauser L."/>
            <person name="Kyrpides N."/>
            <person name="Kim E."/>
            <person name="Stephens C."/>
            <person name="Richardson P."/>
        </authorList>
    </citation>
    <scope>NUCLEOTIDE SEQUENCE [LARGE SCALE GENOMIC DNA]</scope>
    <source>
        <strain evidence="6">K31</strain>
    </source>
</reference>
<dbReference type="InterPro" id="IPR036388">
    <property type="entry name" value="WH-like_DNA-bd_sf"/>
</dbReference>
<dbReference type="Gene3D" id="1.10.10.10">
    <property type="entry name" value="Winged helix-like DNA-binding domain superfamily/Winged helix DNA-binding domain"/>
    <property type="match status" value="1"/>
</dbReference>
<keyword evidence="3" id="KW-0238">DNA-binding</keyword>
<dbReference type="InterPro" id="IPR036390">
    <property type="entry name" value="WH_DNA-bd_sf"/>
</dbReference>
<dbReference type="GO" id="GO:0006351">
    <property type="term" value="P:DNA-templated transcription"/>
    <property type="evidence" value="ECO:0007669"/>
    <property type="project" value="TreeGrafter"/>
</dbReference>
<dbReference type="GO" id="GO:0043565">
    <property type="term" value="F:sequence-specific DNA binding"/>
    <property type="evidence" value="ECO:0007669"/>
    <property type="project" value="TreeGrafter"/>
</dbReference>
<dbReference type="GO" id="GO:0003700">
    <property type="term" value="F:DNA-binding transcription factor activity"/>
    <property type="evidence" value="ECO:0007669"/>
    <property type="project" value="InterPro"/>
</dbReference>
<feature type="domain" description="HTH lysR-type" evidence="5">
    <location>
        <begin position="9"/>
        <end position="66"/>
    </location>
</feature>
<dbReference type="SUPFAM" id="SSF46785">
    <property type="entry name" value="Winged helix' DNA-binding domain"/>
    <property type="match status" value="1"/>
</dbReference>
<evidence type="ECO:0000259" key="5">
    <source>
        <dbReference type="PROSITE" id="PS50931"/>
    </source>
</evidence>
<dbReference type="Pfam" id="PF03466">
    <property type="entry name" value="LysR_substrate"/>
    <property type="match status" value="1"/>
</dbReference>
<evidence type="ECO:0000256" key="1">
    <source>
        <dbReference type="ARBA" id="ARBA00009437"/>
    </source>
</evidence>
<dbReference type="KEGG" id="cak:Caul_2377"/>
<dbReference type="AlphaFoldDB" id="B0SVN6"/>
<dbReference type="eggNOG" id="COG0583">
    <property type="taxonomic scope" value="Bacteria"/>
</dbReference>
<dbReference type="HOGENOM" id="CLU_039613_37_1_5"/>
<dbReference type="FunFam" id="1.10.10.10:FF:000038">
    <property type="entry name" value="Glycine cleavage system transcriptional activator"/>
    <property type="match status" value="1"/>
</dbReference>
<dbReference type="InterPro" id="IPR005119">
    <property type="entry name" value="LysR_subst-bd"/>
</dbReference>
<dbReference type="PANTHER" id="PTHR30537">
    <property type="entry name" value="HTH-TYPE TRANSCRIPTIONAL REGULATOR"/>
    <property type="match status" value="1"/>
</dbReference>
<keyword evidence="4" id="KW-0804">Transcription</keyword>
<dbReference type="OrthoDB" id="9807765at2"/>
<dbReference type="EMBL" id="CP000927">
    <property type="protein sequence ID" value="ABZ71504.1"/>
    <property type="molecule type" value="Genomic_DNA"/>
</dbReference>
<organism evidence="6">
    <name type="scientific">Caulobacter sp. (strain K31)</name>
    <dbReference type="NCBI Taxonomy" id="366602"/>
    <lineage>
        <taxon>Bacteria</taxon>
        <taxon>Pseudomonadati</taxon>
        <taxon>Pseudomonadota</taxon>
        <taxon>Alphaproteobacteria</taxon>
        <taxon>Caulobacterales</taxon>
        <taxon>Caulobacteraceae</taxon>
        <taxon>Caulobacter</taxon>
    </lineage>
</organism>
<dbReference type="SUPFAM" id="SSF53850">
    <property type="entry name" value="Periplasmic binding protein-like II"/>
    <property type="match status" value="1"/>
</dbReference>
<dbReference type="InterPro" id="IPR058163">
    <property type="entry name" value="LysR-type_TF_proteobact-type"/>
</dbReference>
<gene>
    <name evidence="6" type="ordered locus">Caul_2377</name>
</gene>
<comment type="similarity">
    <text evidence="1">Belongs to the LysR transcriptional regulatory family.</text>
</comment>
<dbReference type="PROSITE" id="PS50931">
    <property type="entry name" value="HTH_LYSR"/>
    <property type="match status" value="1"/>
</dbReference>
<name>B0SVN6_CAUSK</name>
<dbReference type="PANTHER" id="PTHR30537:SF26">
    <property type="entry name" value="GLYCINE CLEAVAGE SYSTEM TRANSCRIPTIONAL ACTIVATOR"/>
    <property type="match status" value="1"/>
</dbReference>
<evidence type="ECO:0000256" key="3">
    <source>
        <dbReference type="ARBA" id="ARBA00023125"/>
    </source>
</evidence>
<dbReference type="PRINTS" id="PR00039">
    <property type="entry name" value="HTHLYSR"/>
</dbReference>
<dbReference type="STRING" id="366602.Caul_2377"/>
<sequence>MHTPRRFYPPTSLLRAFEAAARSQSFTIAARELSLTQSAVSRQIRALEAMLGADLFHREKQKVRLTLAGATYARDIREALTRISSATLGFRANPVGGSLNLAVLPLFAARWLAPRLPAFAVAHPDITVNLMTRPTPFDFRADSVDAAIHYGLAEWPGAEVSRLMAEIVAPVCTPLLKAKLGLRTAADLIEAPLLHLTSRSDAWERWFGEMEIDAGEVRGMLLDQFTLSLEVARNGLGIALLPVFLIEPELARGELVAAVDAPMHNAEAYHFVWPHTHQTHWPLEIFRRWITAEAADAE</sequence>
<dbReference type="Pfam" id="PF00126">
    <property type="entry name" value="HTH_1"/>
    <property type="match status" value="1"/>
</dbReference>
<dbReference type="InterPro" id="IPR000847">
    <property type="entry name" value="LysR_HTH_N"/>
</dbReference>
<accession>B0SVN6</accession>
<protein>
    <submittedName>
        <fullName evidence="6">Transcriptional regulator, LysR family</fullName>
    </submittedName>
</protein>